<name>A0A448MP75_9PAST</name>
<gene>
    <name evidence="1" type="ORF">NCTC8284_02184</name>
</gene>
<accession>A0A448MP75</accession>
<protein>
    <submittedName>
        <fullName evidence="1">Uncharacterized protein</fullName>
    </submittedName>
</protein>
<evidence type="ECO:0000313" key="2">
    <source>
        <dbReference type="Proteomes" id="UP000278733"/>
    </source>
</evidence>
<organism evidence="1 2">
    <name type="scientific">Rodentibacter pneumotropicus</name>
    <dbReference type="NCBI Taxonomy" id="758"/>
    <lineage>
        <taxon>Bacteria</taxon>
        <taxon>Pseudomonadati</taxon>
        <taxon>Pseudomonadota</taxon>
        <taxon>Gammaproteobacteria</taxon>
        <taxon>Pasteurellales</taxon>
        <taxon>Pasteurellaceae</taxon>
        <taxon>Rodentibacter</taxon>
    </lineage>
</organism>
<dbReference type="KEGG" id="rpne:NCTC8284_02184"/>
<dbReference type="Proteomes" id="UP000278733">
    <property type="component" value="Chromosome"/>
</dbReference>
<sequence length="126" mass="14462">MHGLLWGFDLSTYGYNTLLAAIYRDDFKLPPESQTLDEAAVEQFHPVLSMSVYPIIAGSVSIADTSHFEVLKFDFLVSLIADKLYTRTAKYTKSRQQNEVVRAVKIFTEFMKLIPLPNRRKSNKTR</sequence>
<proteinExistence type="predicted"/>
<dbReference type="EMBL" id="LR134405">
    <property type="protein sequence ID" value="VEH67000.1"/>
    <property type="molecule type" value="Genomic_DNA"/>
</dbReference>
<dbReference type="AlphaFoldDB" id="A0A448MP75"/>
<evidence type="ECO:0000313" key="1">
    <source>
        <dbReference type="EMBL" id="VEH67000.1"/>
    </source>
</evidence>
<reference evidence="1 2" key="1">
    <citation type="submission" date="2018-12" db="EMBL/GenBank/DDBJ databases">
        <authorList>
            <consortium name="Pathogen Informatics"/>
        </authorList>
    </citation>
    <scope>NUCLEOTIDE SEQUENCE [LARGE SCALE GENOMIC DNA]</scope>
    <source>
        <strain evidence="1 2">NCTC8284</strain>
    </source>
</reference>